<dbReference type="Pfam" id="PF08240">
    <property type="entry name" value="ADH_N"/>
    <property type="match status" value="1"/>
</dbReference>
<dbReference type="OrthoDB" id="3233595at2759"/>
<protein>
    <recommendedName>
        <fullName evidence="1">Enoyl reductase (ER) domain-containing protein</fullName>
    </recommendedName>
</protein>
<dbReference type="Pfam" id="PF00107">
    <property type="entry name" value="ADH_zinc_N"/>
    <property type="match status" value="1"/>
</dbReference>
<dbReference type="HOGENOM" id="CLU_026673_16_5_1"/>
<dbReference type="PANTHER" id="PTHR45348">
    <property type="entry name" value="HYPOTHETICAL OXIDOREDUCTASE (EUROFUNG)"/>
    <property type="match status" value="1"/>
</dbReference>
<dbReference type="Gene3D" id="3.40.50.720">
    <property type="entry name" value="NAD(P)-binding Rossmann-like Domain"/>
    <property type="match status" value="1"/>
</dbReference>
<sequence>MTSQQQKALFLESKQGKFVVGHRDIPSPAKGQLLIKIFSTALNPVDYKVQQTGIFVDKYPAILGVDMAGVVEDVGEGVQNFAEGDKVFSHGNFSDDQSSFQQHSIAIADFTSKIPPNFGFDSAATVPLAFDTASVGLYSQQLGAGLTPPWVESGQGKYSGKPILIMGGSSSVGSFVIQLSRLSGFSPIITTASPAHESHLKSLGATDFIDRHASGDQFAASLNKITKQPIELVYDAISLPETQKAAWAALSNNGTLVLTLQPVVKEDQGKGRRVVPTYGSPHAQANYALCDASWRILGKWLQDGVIKPTDFELLPNGLHGIPEGLQRLKAGEVSGKKLVAHPQETK</sequence>
<accession>A0A0D0DPB5</accession>
<dbReference type="InterPro" id="IPR020843">
    <property type="entry name" value="ER"/>
</dbReference>
<dbReference type="InterPro" id="IPR013149">
    <property type="entry name" value="ADH-like_C"/>
</dbReference>
<name>A0A0D0DPB5_9AGAM</name>
<gene>
    <name evidence="2" type="ORF">PAXRUDRAFT_764658</name>
</gene>
<feature type="domain" description="Enoyl reductase (ER)" evidence="1">
    <location>
        <begin position="16"/>
        <end position="339"/>
    </location>
</feature>
<dbReference type="FunCoup" id="A0A0D0DPB5">
    <property type="interactions" value="14"/>
</dbReference>
<dbReference type="InterPro" id="IPR036291">
    <property type="entry name" value="NAD(P)-bd_dom_sf"/>
</dbReference>
<reference evidence="2 3" key="1">
    <citation type="submission" date="2014-04" db="EMBL/GenBank/DDBJ databases">
        <authorList>
            <consortium name="DOE Joint Genome Institute"/>
            <person name="Kuo A."/>
            <person name="Kohler A."/>
            <person name="Jargeat P."/>
            <person name="Nagy L.G."/>
            <person name="Floudas D."/>
            <person name="Copeland A."/>
            <person name="Barry K.W."/>
            <person name="Cichocki N."/>
            <person name="Veneault-Fourrey C."/>
            <person name="LaButti K."/>
            <person name="Lindquist E.A."/>
            <person name="Lipzen A."/>
            <person name="Lundell T."/>
            <person name="Morin E."/>
            <person name="Murat C."/>
            <person name="Sun H."/>
            <person name="Tunlid A."/>
            <person name="Henrissat B."/>
            <person name="Grigoriev I.V."/>
            <person name="Hibbett D.S."/>
            <person name="Martin F."/>
            <person name="Nordberg H.P."/>
            <person name="Cantor M.N."/>
            <person name="Hua S.X."/>
        </authorList>
    </citation>
    <scope>NUCLEOTIDE SEQUENCE [LARGE SCALE GENOMIC DNA]</scope>
    <source>
        <strain evidence="2 3">Ve08.2h10</strain>
    </source>
</reference>
<dbReference type="InterPro" id="IPR011032">
    <property type="entry name" value="GroES-like_sf"/>
</dbReference>
<evidence type="ECO:0000259" key="1">
    <source>
        <dbReference type="SMART" id="SM00829"/>
    </source>
</evidence>
<dbReference type="CDD" id="cd08249">
    <property type="entry name" value="enoyl_reductase_like"/>
    <property type="match status" value="1"/>
</dbReference>
<dbReference type="GO" id="GO:0016651">
    <property type="term" value="F:oxidoreductase activity, acting on NAD(P)H"/>
    <property type="evidence" value="ECO:0007669"/>
    <property type="project" value="InterPro"/>
</dbReference>
<dbReference type="InterPro" id="IPR013154">
    <property type="entry name" value="ADH-like_N"/>
</dbReference>
<evidence type="ECO:0000313" key="2">
    <source>
        <dbReference type="EMBL" id="KIK80740.1"/>
    </source>
</evidence>
<organism evidence="2 3">
    <name type="scientific">Paxillus rubicundulus Ve08.2h10</name>
    <dbReference type="NCBI Taxonomy" id="930991"/>
    <lineage>
        <taxon>Eukaryota</taxon>
        <taxon>Fungi</taxon>
        <taxon>Dikarya</taxon>
        <taxon>Basidiomycota</taxon>
        <taxon>Agaricomycotina</taxon>
        <taxon>Agaricomycetes</taxon>
        <taxon>Agaricomycetidae</taxon>
        <taxon>Boletales</taxon>
        <taxon>Paxilineae</taxon>
        <taxon>Paxillaceae</taxon>
        <taxon>Paxillus</taxon>
    </lineage>
</organism>
<dbReference type="SUPFAM" id="SSF50129">
    <property type="entry name" value="GroES-like"/>
    <property type="match status" value="1"/>
</dbReference>
<dbReference type="STRING" id="930991.A0A0D0DPB5"/>
<dbReference type="InParanoid" id="A0A0D0DPB5"/>
<dbReference type="InterPro" id="IPR047122">
    <property type="entry name" value="Trans-enoyl_RdTase-like"/>
</dbReference>
<dbReference type="SMART" id="SM00829">
    <property type="entry name" value="PKS_ER"/>
    <property type="match status" value="1"/>
</dbReference>
<dbReference type="Gene3D" id="3.90.180.10">
    <property type="entry name" value="Medium-chain alcohol dehydrogenases, catalytic domain"/>
    <property type="match status" value="1"/>
</dbReference>
<dbReference type="Proteomes" id="UP000054538">
    <property type="component" value="Unassembled WGS sequence"/>
</dbReference>
<evidence type="ECO:0000313" key="3">
    <source>
        <dbReference type="Proteomes" id="UP000054538"/>
    </source>
</evidence>
<reference evidence="3" key="2">
    <citation type="submission" date="2015-01" db="EMBL/GenBank/DDBJ databases">
        <title>Evolutionary Origins and Diversification of the Mycorrhizal Mutualists.</title>
        <authorList>
            <consortium name="DOE Joint Genome Institute"/>
            <consortium name="Mycorrhizal Genomics Consortium"/>
            <person name="Kohler A."/>
            <person name="Kuo A."/>
            <person name="Nagy L.G."/>
            <person name="Floudas D."/>
            <person name="Copeland A."/>
            <person name="Barry K.W."/>
            <person name="Cichocki N."/>
            <person name="Veneault-Fourrey C."/>
            <person name="LaButti K."/>
            <person name="Lindquist E.A."/>
            <person name="Lipzen A."/>
            <person name="Lundell T."/>
            <person name="Morin E."/>
            <person name="Murat C."/>
            <person name="Riley R."/>
            <person name="Ohm R."/>
            <person name="Sun H."/>
            <person name="Tunlid A."/>
            <person name="Henrissat B."/>
            <person name="Grigoriev I.V."/>
            <person name="Hibbett D.S."/>
            <person name="Martin F."/>
        </authorList>
    </citation>
    <scope>NUCLEOTIDE SEQUENCE [LARGE SCALE GENOMIC DNA]</scope>
    <source>
        <strain evidence="3">Ve08.2h10</strain>
    </source>
</reference>
<dbReference type="EMBL" id="KN825946">
    <property type="protein sequence ID" value="KIK80740.1"/>
    <property type="molecule type" value="Genomic_DNA"/>
</dbReference>
<dbReference type="AlphaFoldDB" id="A0A0D0DPB5"/>
<dbReference type="SUPFAM" id="SSF51735">
    <property type="entry name" value="NAD(P)-binding Rossmann-fold domains"/>
    <property type="match status" value="1"/>
</dbReference>
<keyword evidence="3" id="KW-1185">Reference proteome</keyword>
<dbReference type="PANTHER" id="PTHR45348:SF2">
    <property type="entry name" value="ZINC-TYPE ALCOHOL DEHYDROGENASE-LIKE PROTEIN C2E1P3.01"/>
    <property type="match status" value="1"/>
</dbReference>
<proteinExistence type="predicted"/>